<sequence length="75" mass="8120">MDNKPYLKTARQSYFAGYCIFARGTDAFRNHKCILKFQIALNDPLTASKVPTLACSGSVPPSLISSPPICNPSDA</sequence>
<evidence type="ECO:0000313" key="2">
    <source>
        <dbReference type="WBParaSite" id="Pan_g18246.t1"/>
    </source>
</evidence>
<dbReference type="Proteomes" id="UP000492821">
    <property type="component" value="Unassembled WGS sequence"/>
</dbReference>
<keyword evidence="1" id="KW-1185">Reference proteome</keyword>
<evidence type="ECO:0000313" key="1">
    <source>
        <dbReference type="Proteomes" id="UP000492821"/>
    </source>
</evidence>
<dbReference type="AlphaFoldDB" id="A0A7E4V9J2"/>
<organism evidence="1 2">
    <name type="scientific">Panagrellus redivivus</name>
    <name type="common">Microworm</name>
    <dbReference type="NCBI Taxonomy" id="6233"/>
    <lineage>
        <taxon>Eukaryota</taxon>
        <taxon>Metazoa</taxon>
        <taxon>Ecdysozoa</taxon>
        <taxon>Nematoda</taxon>
        <taxon>Chromadorea</taxon>
        <taxon>Rhabditida</taxon>
        <taxon>Tylenchina</taxon>
        <taxon>Panagrolaimomorpha</taxon>
        <taxon>Panagrolaimoidea</taxon>
        <taxon>Panagrolaimidae</taxon>
        <taxon>Panagrellus</taxon>
    </lineage>
</organism>
<protein>
    <submittedName>
        <fullName evidence="2">BTB domain-containing protein</fullName>
    </submittedName>
</protein>
<name>A0A7E4V9J2_PANRE</name>
<reference evidence="2" key="2">
    <citation type="submission" date="2020-10" db="UniProtKB">
        <authorList>
            <consortium name="WormBaseParasite"/>
        </authorList>
    </citation>
    <scope>IDENTIFICATION</scope>
</reference>
<dbReference type="WBParaSite" id="Pan_g18246.t1">
    <property type="protein sequence ID" value="Pan_g18246.t1"/>
    <property type="gene ID" value="Pan_g18246"/>
</dbReference>
<reference evidence="1" key="1">
    <citation type="journal article" date="2013" name="Genetics">
        <title>The draft genome and transcriptome of Panagrellus redivivus are shaped by the harsh demands of a free-living lifestyle.</title>
        <authorList>
            <person name="Srinivasan J."/>
            <person name="Dillman A.R."/>
            <person name="Macchietto M.G."/>
            <person name="Heikkinen L."/>
            <person name="Lakso M."/>
            <person name="Fracchia K.M."/>
            <person name="Antoshechkin I."/>
            <person name="Mortazavi A."/>
            <person name="Wong G."/>
            <person name="Sternberg P.W."/>
        </authorList>
    </citation>
    <scope>NUCLEOTIDE SEQUENCE [LARGE SCALE GENOMIC DNA]</scope>
    <source>
        <strain evidence="1">MT8872</strain>
    </source>
</reference>
<accession>A0A7E4V9J2</accession>
<proteinExistence type="predicted"/>